<evidence type="ECO:0000256" key="6">
    <source>
        <dbReference type="ARBA" id="ARBA00022490"/>
    </source>
</evidence>
<evidence type="ECO:0000256" key="14">
    <source>
        <dbReference type="ARBA" id="ARBA00067259"/>
    </source>
</evidence>
<dbReference type="SMART" id="SM00228">
    <property type="entry name" value="PDZ"/>
    <property type="match status" value="1"/>
</dbReference>
<comment type="subunit">
    <text evidence="13">Homodimer (via PDZ domain). Interacts with SCN10A. Found in a complex with SCN10A. Interacts with DRP2. Identified in a dystroglycan complex that contains at least PRX, DRP2, UTRN, DMD and DAG1. Detected in a complex composed of at least EZR, AHNAK, PPL and PRX. Identified in a complex with EZR, AHNAK, BFSP1, BFSP2, ANK2, PLEC, VIM and spectrin.</text>
</comment>
<reference evidence="16" key="2">
    <citation type="submission" date="2025-09" db="UniProtKB">
        <authorList>
            <consortium name="Ensembl"/>
        </authorList>
    </citation>
    <scope>IDENTIFICATION</scope>
</reference>
<dbReference type="PROSITE" id="PS50106">
    <property type="entry name" value="PDZ"/>
    <property type="match status" value="1"/>
</dbReference>
<keyword evidence="10" id="KW-0472">Membrane</keyword>
<dbReference type="PANTHER" id="PTHR23348:SF42">
    <property type="entry name" value="PERIAXIN"/>
    <property type="match status" value="1"/>
</dbReference>
<keyword evidence="9" id="KW-0965">Cell junction</keyword>
<evidence type="ECO:0000256" key="9">
    <source>
        <dbReference type="ARBA" id="ARBA00022949"/>
    </source>
</evidence>
<dbReference type="CDD" id="cd00136">
    <property type="entry name" value="PDZ_canonical"/>
    <property type="match status" value="1"/>
</dbReference>
<keyword evidence="11" id="KW-0539">Nucleus</keyword>
<proteinExistence type="inferred from homology"/>
<evidence type="ECO:0000256" key="13">
    <source>
        <dbReference type="ARBA" id="ARBA00065379"/>
    </source>
</evidence>
<feature type="domain" description="PDZ" evidence="15">
    <location>
        <begin position="16"/>
        <end position="87"/>
    </location>
</feature>
<dbReference type="InterPro" id="IPR052082">
    <property type="entry name" value="Myelin_sheath_structural"/>
</dbReference>
<protein>
    <recommendedName>
        <fullName evidence="14">Periaxin</fullName>
    </recommendedName>
</protein>
<dbReference type="Pfam" id="PF00595">
    <property type="entry name" value="PDZ"/>
    <property type="match status" value="1"/>
</dbReference>
<sequence length="153" mass="16239">AETPVFLLSEINKSEMVELIVETEAEAGVSGISLAGGGKEGLFIQDVLKDSPAARSLSLKEGDQLLSARVFFDNIKYEDALRILQSAEPYKISFCLKRTVPSTDVTRSPGAAGFEVKGPKAKMAKLVSTAAPTWPTVSVENPMAGPPGFCPPL</sequence>
<evidence type="ECO:0000256" key="4">
    <source>
        <dbReference type="ARBA" id="ARBA00004496"/>
    </source>
</evidence>
<organism evidence="16 17">
    <name type="scientific">Sphenodon punctatus</name>
    <name type="common">Tuatara</name>
    <name type="synonym">Hatteria punctata</name>
    <dbReference type="NCBI Taxonomy" id="8508"/>
    <lineage>
        <taxon>Eukaryota</taxon>
        <taxon>Metazoa</taxon>
        <taxon>Chordata</taxon>
        <taxon>Craniata</taxon>
        <taxon>Vertebrata</taxon>
        <taxon>Euteleostomi</taxon>
        <taxon>Lepidosauria</taxon>
        <taxon>Sphenodontia</taxon>
        <taxon>Sphenodontidae</taxon>
        <taxon>Sphenodon</taxon>
    </lineage>
</organism>
<keyword evidence="17" id="KW-1185">Reference proteome</keyword>
<evidence type="ECO:0000256" key="10">
    <source>
        <dbReference type="ARBA" id="ARBA00023136"/>
    </source>
</evidence>
<evidence type="ECO:0000313" key="16">
    <source>
        <dbReference type="Ensembl" id="ENSSPUP00000024075.1"/>
    </source>
</evidence>
<keyword evidence="8" id="KW-0677">Repeat</keyword>
<evidence type="ECO:0000256" key="3">
    <source>
        <dbReference type="ARBA" id="ARBA00004413"/>
    </source>
</evidence>
<dbReference type="InterPro" id="IPR036034">
    <property type="entry name" value="PDZ_sf"/>
</dbReference>
<accession>A0A8D0LCN0</accession>
<comment type="similarity">
    <text evidence="12">Belongs to the periaxin family.</text>
</comment>
<dbReference type="GO" id="GO:0005737">
    <property type="term" value="C:cytoplasm"/>
    <property type="evidence" value="ECO:0007669"/>
    <property type="project" value="UniProtKB-SubCell"/>
</dbReference>
<dbReference type="InterPro" id="IPR001478">
    <property type="entry name" value="PDZ"/>
</dbReference>
<name>A0A8D0LCN0_SPHPU</name>
<dbReference type="AlphaFoldDB" id="A0A8D0LCN0"/>
<dbReference type="SUPFAM" id="SSF50156">
    <property type="entry name" value="PDZ domain-like"/>
    <property type="match status" value="1"/>
</dbReference>
<evidence type="ECO:0000256" key="12">
    <source>
        <dbReference type="ARBA" id="ARBA00060817"/>
    </source>
</evidence>
<dbReference type="GO" id="GO:0032287">
    <property type="term" value="P:peripheral nervous system myelin maintenance"/>
    <property type="evidence" value="ECO:0007669"/>
    <property type="project" value="TreeGrafter"/>
</dbReference>
<evidence type="ECO:0000259" key="15">
    <source>
        <dbReference type="PROSITE" id="PS50106"/>
    </source>
</evidence>
<dbReference type="OMA" id="INKSEMV"/>
<comment type="subcellular location">
    <subcellularLocation>
        <location evidence="2">Cell junction</location>
    </subcellularLocation>
    <subcellularLocation>
        <location evidence="3">Cell membrane</location>
        <topology evidence="3">Peripheral membrane protein</topology>
        <orientation evidence="3">Cytoplasmic side</orientation>
    </subcellularLocation>
    <subcellularLocation>
        <location evidence="4">Cytoplasm</location>
    </subcellularLocation>
    <subcellularLocation>
        <location evidence="1">Nucleus</location>
    </subcellularLocation>
</comment>
<evidence type="ECO:0000256" key="5">
    <source>
        <dbReference type="ARBA" id="ARBA00022475"/>
    </source>
</evidence>
<evidence type="ECO:0000256" key="7">
    <source>
        <dbReference type="ARBA" id="ARBA00022553"/>
    </source>
</evidence>
<dbReference type="GO" id="GO:0005634">
    <property type="term" value="C:nucleus"/>
    <property type="evidence" value="ECO:0007669"/>
    <property type="project" value="UniProtKB-SubCell"/>
</dbReference>
<dbReference type="GO" id="GO:0043484">
    <property type="term" value="P:regulation of RNA splicing"/>
    <property type="evidence" value="ECO:0007669"/>
    <property type="project" value="TreeGrafter"/>
</dbReference>
<dbReference type="GeneTree" id="ENSGT00940000160366"/>
<dbReference type="Ensembl" id="ENSSPUT00000025678.1">
    <property type="protein sequence ID" value="ENSSPUP00000024075.1"/>
    <property type="gene ID" value="ENSSPUG00000018442.1"/>
</dbReference>
<reference evidence="16" key="1">
    <citation type="submission" date="2025-08" db="UniProtKB">
        <authorList>
            <consortium name="Ensembl"/>
        </authorList>
    </citation>
    <scope>IDENTIFICATION</scope>
</reference>
<keyword evidence="6" id="KW-0963">Cytoplasm</keyword>
<evidence type="ECO:0000256" key="11">
    <source>
        <dbReference type="ARBA" id="ARBA00023242"/>
    </source>
</evidence>
<dbReference type="Proteomes" id="UP000694392">
    <property type="component" value="Unplaced"/>
</dbReference>
<keyword evidence="7" id="KW-0597">Phosphoprotein</keyword>
<dbReference type="PANTHER" id="PTHR23348">
    <property type="entry name" value="PERIAXIN/AHNAK"/>
    <property type="match status" value="1"/>
</dbReference>
<dbReference type="GO" id="GO:0005886">
    <property type="term" value="C:plasma membrane"/>
    <property type="evidence" value="ECO:0007669"/>
    <property type="project" value="UniProtKB-SubCell"/>
</dbReference>
<dbReference type="Gene3D" id="2.30.42.10">
    <property type="match status" value="1"/>
</dbReference>
<evidence type="ECO:0000256" key="2">
    <source>
        <dbReference type="ARBA" id="ARBA00004282"/>
    </source>
</evidence>
<evidence type="ECO:0000313" key="17">
    <source>
        <dbReference type="Proteomes" id="UP000694392"/>
    </source>
</evidence>
<keyword evidence="5" id="KW-1003">Cell membrane</keyword>
<dbReference type="GO" id="GO:0070161">
    <property type="term" value="C:anchoring junction"/>
    <property type="evidence" value="ECO:0007669"/>
    <property type="project" value="UniProtKB-SubCell"/>
</dbReference>
<evidence type="ECO:0000256" key="8">
    <source>
        <dbReference type="ARBA" id="ARBA00022737"/>
    </source>
</evidence>
<dbReference type="FunFam" id="2.30.42.10:FF:000149">
    <property type="entry name" value="Periaxin"/>
    <property type="match status" value="1"/>
</dbReference>
<evidence type="ECO:0000256" key="1">
    <source>
        <dbReference type="ARBA" id="ARBA00004123"/>
    </source>
</evidence>